<protein>
    <submittedName>
        <fullName evidence="1">Uncharacterized protein</fullName>
    </submittedName>
</protein>
<keyword evidence="2" id="KW-1185">Reference proteome</keyword>
<proteinExistence type="predicted"/>
<dbReference type="Proteomes" id="UP000521748">
    <property type="component" value="Unassembled WGS sequence"/>
</dbReference>
<gene>
    <name evidence="1" type="ORF">FHU41_002477</name>
</gene>
<dbReference type="EMBL" id="JACBYQ010000002">
    <property type="protein sequence ID" value="NYE96227.1"/>
    <property type="molecule type" value="Genomic_DNA"/>
</dbReference>
<name>A0A7Y9LV96_9MICC</name>
<dbReference type="RefSeq" id="WP_179389913.1">
    <property type="nucleotide sequence ID" value="NZ_JACBYQ010000002.1"/>
</dbReference>
<evidence type="ECO:0000313" key="2">
    <source>
        <dbReference type="Proteomes" id="UP000521748"/>
    </source>
</evidence>
<accession>A0A7Y9LV96</accession>
<reference evidence="1 2" key="1">
    <citation type="submission" date="2020-07" db="EMBL/GenBank/DDBJ databases">
        <title>Sequencing the genomes of 1000 actinobacteria strains.</title>
        <authorList>
            <person name="Klenk H.-P."/>
        </authorList>
    </citation>
    <scope>NUCLEOTIDE SEQUENCE [LARGE SCALE GENOMIC DNA]</scope>
    <source>
        <strain evidence="1 2">DSM 102047</strain>
    </source>
</reference>
<evidence type="ECO:0000313" key="1">
    <source>
        <dbReference type="EMBL" id="NYE96227.1"/>
    </source>
</evidence>
<sequence>MNMELVDQYSPVPRGVISRQMLRRWRTISSRAHWRVAQDWWMPEVEQVIDQGWQGASLLDSARQLGAARCRQGVGVTEALIDFRCYFKASLRHPNLNAIQAFVEGWVTQTEETDPFSCTDPVTGLGTKAHFSRMLYDLQLAGDTAPIVLAALTLSPKYDKVEPLTWTQLTVLGSIFLEVFRGIEATMMYEGSTVYILAPKSPDFFAALLNCQAKISISLKFQNFHSKLTCEPLPQQEANFQQLLNSMHR</sequence>
<organism evidence="1 2">
    <name type="scientific">Psychromicrobium silvestre</name>
    <dbReference type="NCBI Taxonomy" id="1645614"/>
    <lineage>
        <taxon>Bacteria</taxon>
        <taxon>Bacillati</taxon>
        <taxon>Actinomycetota</taxon>
        <taxon>Actinomycetes</taxon>
        <taxon>Micrococcales</taxon>
        <taxon>Micrococcaceae</taxon>
        <taxon>Psychromicrobium</taxon>
    </lineage>
</organism>
<comment type="caution">
    <text evidence="1">The sequence shown here is derived from an EMBL/GenBank/DDBJ whole genome shotgun (WGS) entry which is preliminary data.</text>
</comment>
<dbReference type="AlphaFoldDB" id="A0A7Y9LV96"/>